<dbReference type="AlphaFoldDB" id="A0A6G1K541"/>
<dbReference type="Proteomes" id="UP000799428">
    <property type="component" value="Unassembled WGS sequence"/>
</dbReference>
<dbReference type="EMBL" id="MU005773">
    <property type="protein sequence ID" value="KAF2707733.1"/>
    <property type="molecule type" value="Genomic_DNA"/>
</dbReference>
<evidence type="ECO:0000313" key="3">
    <source>
        <dbReference type="Proteomes" id="UP000799428"/>
    </source>
</evidence>
<feature type="region of interest" description="Disordered" evidence="1">
    <location>
        <begin position="136"/>
        <end position="157"/>
    </location>
</feature>
<reference evidence="2" key="1">
    <citation type="journal article" date="2020" name="Stud. Mycol.">
        <title>101 Dothideomycetes genomes: a test case for predicting lifestyles and emergence of pathogens.</title>
        <authorList>
            <person name="Haridas S."/>
            <person name="Albert R."/>
            <person name="Binder M."/>
            <person name="Bloem J."/>
            <person name="Labutti K."/>
            <person name="Salamov A."/>
            <person name="Andreopoulos B."/>
            <person name="Baker S."/>
            <person name="Barry K."/>
            <person name="Bills G."/>
            <person name="Bluhm B."/>
            <person name="Cannon C."/>
            <person name="Castanera R."/>
            <person name="Culley D."/>
            <person name="Daum C."/>
            <person name="Ezra D."/>
            <person name="Gonzalez J."/>
            <person name="Henrissat B."/>
            <person name="Kuo A."/>
            <person name="Liang C."/>
            <person name="Lipzen A."/>
            <person name="Lutzoni F."/>
            <person name="Magnuson J."/>
            <person name="Mondo S."/>
            <person name="Nolan M."/>
            <person name="Ohm R."/>
            <person name="Pangilinan J."/>
            <person name="Park H.-J."/>
            <person name="Ramirez L."/>
            <person name="Alfaro M."/>
            <person name="Sun H."/>
            <person name="Tritt A."/>
            <person name="Yoshinaga Y."/>
            <person name="Zwiers L.-H."/>
            <person name="Turgeon B."/>
            <person name="Goodwin S."/>
            <person name="Spatafora J."/>
            <person name="Crous P."/>
            <person name="Grigoriev I."/>
        </authorList>
    </citation>
    <scope>NUCLEOTIDE SEQUENCE</scope>
    <source>
        <strain evidence="2">CBS 279.74</strain>
    </source>
</reference>
<dbReference type="OrthoDB" id="5415512at2759"/>
<feature type="compositionally biased region" description="Acidic residues" evidence="1">
    <location>
        <begin position="622"/>
        <end position="631"/>
    </location>
</feature>
<evidence type="ECO:0000313" key="2">
    <source>
        <dbReference type="EMBL" id="KAF2707733.1"/>
    </source>
</evidence>
<gene>
    <name evidence="2" type="ORF">K504DRAFT_42307</name>
</gene>
<feature type="compositionally biased region" description="Basic and acidic residues" evidence="1">
    <location>
        <begin position="405"/>
        <end position="448"/>
    </location>
</feature>
<feature type="region of interest" description="Disordered" evidence="1">
    <location>
        <begin position="368"/>
        <end position="454"/>
    </location>
</feature>
<sequence length="699" mass="81110">MSNEEQRRAFAEYMGTTAKAGQLFHSYSQGSQVPPAAPTPPPLGQQQNSPQNLQQQIPPVFQQPQFQQQVPPLFQQPQFQQQQFPPQFYQAPIVDPILSMPVLPRPTNYVYLARYQEPPAVQPPIGDYSVGWKYKDPNAKPRPHNSPTFPPPDIKFSPSGEMKIERAGHVKESYRQHHFEYERQEKLDTPPHSPPPSESADGLPVLLCHVCRDCGEMRSAGFHRQNPVIPGQPLTSSSCRRCTKKKKKRGKERCTRRSIHVKTCRSDDPCDWADINIQFGGEHRKHGTRGRSHSVYDPPACVPPIIKRKESKSRLGLRTLQDIKPPSILRARSVSPVYVDDRLHAYPMPYQILPDQRAFLRDPDVPHGILKSPGMNRETSYRRHMNSQESARVEIGGPKVQFRSESARRLQRQDSEDGRESPKQLVMERQDARDDYSYYHRREKRYEDPASPPIRDLESLHIRHVSPARSYEKVYYRDNSPARHIEGVRFRDRSPARRVEEFHGRGRSPQRIIRQAHVRHVSPPIRKAEEARPHRAPVDEILVRHVSPGRFDQVRIRDYSPEPRPRDRSPEPRLPSPPDRPPIHYRTFQQYAAIERGPSPRPKPEPQQKGKGKDWDQMTASDSDDSEDQGELMDVRKRRGIDENGEPVTFVTERRRVRLIEEEEKGDEGRFPHEGRDYAHERLEYAYDNRPREGSWRDV</sequence>
<feature type="compositionally biased region" description="Basic and acidic residues" evidence="1">
    <location>
        <begin position="552"/>
        <end position="571"/>
    </location>
</feature>
<organism evidence="2 3">
    <name type="scientific">Pleomassaria siparia CBS 279.74</name>
    <dbReference type="NCBI Taxonomy" id="1314801"/>
    <lineage>
        <taxon>Eukaryota</taxon>
        <taxon>Fungi</taxon>
        <taxon>Dikarya</taxon>
        <taxon>Ascomycota</taxon>
        <taxon>Pezizomycotina</taxon>
        <taxon>Dothideomycetes</taxon>
        <taxon>Pleosporomycetidae</taxon>
        <taxon>Pleosporales</taxon>
        <taxon>Pleomassariaceae</taxon>
        <taxon>Pleomassaria</taxon>
    </lineage>
</organism>
<proteinExistence type="predicted"/>
<name>A0A6G1K541_9PLEO</name>
<keyword evidence="3" id="KW-1185">Reference proteome</keyword>
<feature type="region of interest" description="Disordered" evidence="1">
    <location>
        <begin position="522"/>
        <end position="647"/>
    </location>
</feature>
<feature type="compositionally biased region" description="Low complexity" evidence="1">
    <location>
        <begin position="44"/>
        <end position="70"/>
    </location>
</feature>
<protein>
    <submittedName>
        <fullName evidence="2">Uncharacterized protein</fullName>
    </submittedName>
</protein>
<evidence type="ECO:0000256" key="1">
    <source>
        <dbReference type="SAM" id="MobiDB-lite"/>
    </source>
</evidence>
<feature type="compositionally biased region" description="Basic and acidic residues" evidence="1">
    <location>
        <begin position="602"/>
        <end position="616"/>
    </location>
</feature>
<feature type="region of interest" description="Disordered" evidence="1">
    <location>
        <begin position="24"/>
        <end position="70"/>
    </location>
</feature>
<feature type="compositionally biased region" description="Basic and acidic residues" evidence="1">
    <location>
        <begin position="526"/>
        <end position="543"/>
    </location>
</feature>
<accession>A0A6G1K541</accession>